<evidence type="ECO:0000256" key="4">
    <source>
        <dbReference type="ARBA" id="ARBA00022801"/>
    </source>
</evidence>
<dbReference type="Pfam" id="PF00728">
    <property type="entry name" value="Glyco_hydro_20"/>
    <property type="match status" value="2"/>
</dbReference>
<comment type="similarity">
    <text evidence="2">Belongs to the glycosyl hydrolase 20 family.</text>
</comment>
<dbReference type="PRINTS" id="PR00738">
    <property type="entry name" value="GLHYDRLASE20"/>
</dbReference>
<organism evidence="10 11">
    <name type="scientific">Algoriphagus ornithinivorans</name>
    <dbReference type="NCBI Taxonomy" id="226506"/>
    <lineage>
        <taxon>Bacteria</taxon>
        <taxon>Pseudomonadati</taxon>
        <taxon>Bacteroidota</taxon>
        <taxon>Cytophagia</taxon>
        <taxon>Cytophagales</taxon>
        <taxon>Cyclobacteriaceae</taxon>
        <taxon>Algoriphagus</taxon>
    </lineage>
</organism>
<sequence>MKKFKLAFAMSIVLLATACQNQKESLDAVGIMPLPASVVPASGSFQVNESTSIQISGDGEELSFISDYLAQKLRNATGFAIPVSGDAGSIVLDLRSNSEDESYELEIGEEKIVISSNGASGIFYGVQTLLQAFPAELFSPNPSNQTWEVPAGKIVDKPEYAYRGSMLDVSRHFMGVEEVKHYIDLMAELKLNYLHLHLTDDQGWRIEIKSWPKLTEIGGSTQVGGGEGGYYTQEDYVNIVKYASQRFITIVPEVDMPGHTNAILASYGELNSGINLPDGDTETVTKSVEKAEEALKKSNIIREPAELYTGIEVGFSTLDTDLELTYQLIDDVVRELSAITPGPYFHIGGDESHVTKKDDYIYFIERVQEIVKSHGKTSIGWDEIATTTLLPGNVAQFWAMADNAKLAQEQGNQVLMSPAKKAYLDMQYDSTTRIGLHWAAYIELDSAYLWDPANYTEGISKKDILGVEAPLWTETVVTRDDLEYLVFPRLAAIAEVAWTPMEKRNWESFKKRIAIQGKRWELRDINFYKSPKVDW</sequence>
<evidence type="ECO:0000256" key="3">
    <source>
        <dbReference type="ARBA" id="ARBA00012663"/>
    </source>
</evidence>
<protein>
    <recommendedName>
        <fullName evidence="3">beta-N-acetylhexosaminidase</fullName>
        <ecNumber evidence="3">3.2.1.52</ecNumber>
    </recommendedName>
</protein>
<dbReference type="GO" id="GO:0030203">
    <property type="term" value="P:glycosaminoglycan metabolic process"/>
    <property type="evidence" value="ECO:0007669"/>
    <property type="project" value="TreeGrafter"/>
</dbReference>
<dbReference type="PANTHER" id="PTHR22600">
    <property type="entry name" value="BETA-HEXOSAMINIDASE"/>
    <property type="match status" value="1"/>
</dbReference>
<dbReference type="GO" id="GO:0004563">
    <property type="term" value="F:beta-N-acetylhexosaminidase activity"/>
    <property type="evidence" value="ECO:0007669"/>
    <property type="project" value="UniProtKB-EC"/>
</dbReference>
<dbReference type="GO" id="GO:0016020">
    <property type="term" value="C:membrane"/>
    <property type="evidence" value="ECO:0007669"/>
    <property type="project" value="TreeGrafter"/>
</dbReference>
<evidence type="ECO:0000256" key="2">
    <source>
        <dbReference type="ARBA" id="ARBA00006285"/>
    </source>
</evidence>
<keyword evidence="11" id="KW-1185">Reference proteome</keyword>
<dbReference type="EMBL" id="FOVW01000006">
    <property type="protein sequence ID" value="SFO40204.1"/>
    <property type="molecule type" value="Genomic_DNA"/>
</dbReference>
<evidence type="ECO:0000259" key="9">
    <source>
        <dbReference type="Pfam" id="PF02838"/>
    </source>
</evidence>
<keyword evidence="5" id="KW-0326">Glycosidase</keyword>
<dbReference type="InterPro" id="IPR029018">
    <property type="entry name" value="Hex-like_dom2"/>
</dbReference>
<dbReference type="Proteomes" id="UP000199564">
    <property type="component" value="Unassembled WGS sequence"/>
</dbReference>
<dbReference type="Gene3D" id="3.30.379.10">
    <property type="entry name" value="Chitobiase/beta-hexosaminidase domain 2-like"/>
    <property type="match status" value="1"/>
</dbReference>
<feature type="domain" description="Glycoside hydrolase family 20 catalytic" evidence="8">
    <location>
        <begin position="160"/>
        <end position="353"/>
    </location>
</feature>
<dbReference type="PANTHER" id="PTHR22600:SF57">
    <property type="entry name" value="BETA-N-ACETYLHEXOSAMINIDASE"/>
    <property type="match status" value="1"/>
</dbReference>
<feature type="active site" description="Proton donor" evidence="6">
    <location>
        <position position="351"/>
    </location>
</feature>
<dbReference type="Gene3D" id="3.20.20.80">
    <property type="entry name" value="Glycosidases"/>
    <property type="match status" value="1"/>
</dbReference>
<dbReference type="GO" id="GO:0005975">
    <property type="term" value="P:carbohydrate metabolic process"/>
    <property type="evidence" value="ECO:0007669"/>
    <property type="project" value="InterPro"/>
</dbReference>
<feature type="domain" description="Beta-hexosaminidase bacterial type N-terminal" evidence="9">
    <location>
        <begin position="30"/>
        <end position="156"/>
    </location>
</feature>
<dbReference type="InterPro" id="IPR025705">
    <property type="entry name" value="Beta_hexosaminidase_sua/sub"/>
</dbReference>
<keyword evidence="7" id="KW-0732">Signal</keyword>
<name>A0A1I5GVX2_9BACT</name>
<feature type="signal peptide" evidence="7">
    <location>
        <begin position="1"/>
        <end position="18"/>
    </location>
</feature>
<proteinExistence type="inferred from homology"/>
<dbReference type="SUPFAM" id="SSF51445">
    <property type="entry name" value="(Trans)glycosidases"/>
    <property type="match status" value="1"/>
</dbReference>
<evidence type="ECO:0000256" key="1">
    <source>
        <dbReference type="ARBA" id="ARBA00001231"/>
    </source>
</evidence>
<evidence type="ECO:0000259" key="8">
    <source>
        <dbReference type="Pfam" id="PF00728"/>
    </source>
</evidence>
<feature type="domain" description="Glycoside hydrolase family 20 catalytic" evidence="8">
    <location>
        <begin position="361"/>
        <end position="500"/>
    </location>
</feature>
<dbReference type="PROSITE" id="PS51257">
    <property type="entry name" value="PROKAR_LIPOPROTEIN"/>
    <property type="match status" value="1"/>
</dbReference>
<dbReference type="AlphaFoldDB" id="A0A1I5GVX2"/>
<dbReference type="RefSeq" id="WP_091653938.1">
    <property type="nucleotide sequence ID" value="NZ_FOVW01000006.1"/>
</dbReference>
<evidence type="ECO:0000256" key="7">
    <source>
        <dbReference type="SAM" id="SignalP"/>
    </source>
</evidence>
<dbReference type="STRING" id="226506.SAMN04488519_106105"/>
<dbReference type="InterPro" id="IPR015882">
    <property type="entry name" value="HEX_bac_N"/>
</dbReference>
<dbReference type="Pfam" id="PF02838">
    <property type="entry name" value="Glyco_hydro_20b"/>
    <property type="match status" value="1"/>
</dbReference>
<dbReference type="InterPro" id="IPR015883">
    <property type="entry name" value="Glyco_hydro_20_cat"/>
</dbReference>
<dbReference type="CDD" id="cd06568">
    <property type="entry name" value="GH20_SpHex_like"/>
    <property type="match status" value="1"/>
</dbReference>
<evidence type="ECO:0000256" key="6">
    <source>
        <dbReference type="PIRSR" id="PIRSR625705-1"/>
    </source>
</evidence>
<comment type="catalytic activity">
    <reaction evidence="1">
        <text>Hydrolysis of terminal non-reducing N-acetyl-D-hexosamine residues in N-acetyl-beta-D-hexosaminides.</text>
        <dbReference type="EC" id="3.2.1.52"/>
    </reaction>
</comment>
<dbReference type="SUPFAM" id="SSF55545">
    <property type="entry name" value="beta-N-acetylhexosaminidase-like domain"/>
    <property type="match status" value="1"/>
</dbReference>
<dbReference type="InterPro" id="IPR017853">
    <property type="entry name" value="GH"/>
</dbReference>
<gene>
    <name evidence="10" type="ORF">SAMN04488519_106105</name>
</gene>
<reference evidence="11" key="1">
    <citation type="submission" date="2016-10" db="EMBL/GenBank/DDBJ databases">
        <authorList>
            <person name="Varghese N."/>
            <person name="Submissions S."/>
        </authorList>
    </citation>
    <scope>NUCLEOTIDE SEQUENCE [LARGE SCALE GENOMIC DNA]</scope>
    <source>
        <strain evidence="11">DSM 15282</strain>
    </source>
</reference>
<evidence type="ECO:0000313" key="10">
    <source>
        <dbReference type="EMBL" id="SFO40204.1"/>
    </source>
</evidence>
<dbReference type="EC" id="3.2.1.52" evidence="3"/>
<evidence type="ECO:0000313" key="11">
    <source>
        <dbReference type="Proteomes" id="UP000199564"/>
    </source>
</evidence>
<keyword evidence="4" id="KW-0378">Hydrolase</keyword>
<feature type="chain" id="PRO_5011561485" description="beta-N-acetylhexosaminidase" evidence="7">
    <location>
        <begin position="19"/>
        <end position="535"/>
    </location>
</feature>
<accession>A0A1I5GVX2</accession>
<evidence type="ECO:0000256" key="5">
    <source>
        <dbReference type="ARBA" id="ARBA00023295"/>
    </source>
</evidence>